<dbReference type="Proteomes" id="UP000784700">
    <property type="component" value="Unassembled WGS sequence"/>
</dbReference>
<organism evidence="1 2">
    <name type="scientific">Apilactobacillus micheneri</name>
    <dbReference type="NCBI Taxonomy" id="1899430"/>
    <lineage>
        <taxon>Bacteria</taxon>
        <taxon>Bacillati</taxon>
        <taxon>Bacillota</taxon>
        <taxon>Bacilli</taxon>
        <taxon>Lactobacillales</taxon>
        <taxon>Lactobacillaceae</taxon>
        <taxon>Apilactobacillus</taxon>
    </lineage>
</organism>
<dbReference type="EMBL" id="QUBG01000015">
    <property type="protein sequence ID" value="TPR42366.1"/>
    <property type="molecule type" value="Genomic_DNA"/>
</dbReference>
<comment type="caution">
    <text evidence="1">The sequence shown here is derived from an EMBL/GenBank/DDBJ whole genome shotgun (WGS) entry which is preliminary data.</text>
</comment>
<sequence length="206" mass="24433">KKYSDNHKEFYDFKKRLNESPDSLYIMSFTNNSHSQALSHYGNISIGMNNQEIQNCFGKAGAHGKDSLYDYGYNDFYAFPLKVNYDYDYQYNMIDNLVRRWLVAYRNLEVDPFDMKSILNDLNSELFLLSLLFKRNVLYQEEEIRYVILRRNIHSSDKNVIIPFNSSLFNNVIYSHELKHDSQKIRELLNNNGFNNISLNLTSLPY</sequence>
<name>A0A9Q8ILQ0_9LACO</name>
<evidence type="ECO:0000313" key="2">
    <source>
        <dbReference type="Proteomes" id="UP000784700"/>
    </source>
</evidence>
<evidence type="ECO:0000313" key="1">
    <source>
        <dbReference type="EMBL" id="TPR42366.1"/>
    </source>
</evidence>
<dbReference type="AlphaFoldDB" id="A0A9Q8ILQ0"/>
<proteinExistence type="predicted"/>
<feature type="non-terminal residue" evidence="1">
    <location>
        <position position="1"/>
    </location>
</feature>
<dbReference type="RefSeq" id="WP_225426782.1">
    <property type="nucleotide sequence ID" value="NZ_QUBF01000014.1"/>
</dbReference>
<protein>
    <submittedName>
        <fullName evidence="1">Uncharacterized protein</fullName>
    </submittedName>
</protein>
<gene>
    <name evidence="1" type="ORF">DY130_07380</name>
</gene>
<reference evidence="1" key="1">
    <citation type="submission" date="2018-08" db="EMBL/GenBank/DDBJ databases">
        <title>Comparative genomics of wild bee and flower associated Lactobacillus reveals potential adaptation to the bee host.</title>
        <authorList>
            <person name="Vuong H.Q."/>
            <person name="Mcfrederick Q.S."/>
        </authorList>
    </citation>
    <scope>NUCLEOTIDE SEQUENCE</scope>
    <source>
        <strain evidence="1">HV_63</strain>
    </source>
</reference>
<accession>A0A9Q8ILQ0</accession>